<evidence type="ECO:0000259" key="1">
    <source>
        <dbReference type="Pfam" id="PF13966"/>
    </source>
</evidence>
<accession>A0A438DC13</accession>
<evidence type="ECO:0000313" key="3">
    <source>
        <dbReference type="Proteomes" id="UP000288805"/>
    </source>
</evidence>
<comment type="caution">
    <text evidence="2">The sequence shown here is derived from an EMBL/GenBank/DDBJ whole genome shotgun (WGS) entry which is preliminary data.</text>
</comment>
<name>A0A438DC13_VITVI</name>
<protein>
    <recommendedName>
        <fullName evidence="1">Reverse transcriptase zinc-binding domain-containing protein</fullName>
    </recommendedName>
</protein>
<dbReference type="EMBL" id="QGNW01001698">
    <property type="protein sequence ID" value="RVW32991.1"/>
    <property type="molecule type" value="Genomic_DNA"/>
</dbReference>
<organism evidence="2 3">
    <name type="scientific">Vitis vinifera</name>
    <name type="common">Grape</name>
    <dbReference type="NCBI Taxonomy" id="29760"/>
    <lineage>
        <taxon>Eukaryota</taxon>
        <taxon>Viridiplantae</taxon>
        <taxon>Streptophyta</taxon>
        <taxon>Embryophyta</taxon>
        <taxon>Tracheophyta</taxon>
        <taxon>Spermatophyta</taxon>
        <taxon>Magnoliopsida</taxon>
        <taxon>eudicotyledons</taxon>
        <taxon>Gunneridae</taxon>
        <taxon>Pentapetalae</taxon>
        <taxon>rosids</taxon>
        <taxon>Vitales</taxon>
        <taxon>Vitaceae</taxon>
        <taxon>Viteae</taxon>
        <taxon>Vitis</taxon>
    </lineage>
</organism>
<evidence type="ECO:0000313" key="2">
    <source>
        <dbReference type="EMBL" id="RVW32991.1"/>
    </source>
</evidence>
<dbReference type="Proteomes" id="UP000288805">
    <property type="component" value="Unassembled WGS sequence"/>
</dbReference>
<sequence length="213" mass="24108">MWDSSLGQGGWNIRLSRNLNDWELDALGELLQLLRDLRTSLEEDAVIWKGESHGLFRIRDAYKLLAGSNVISFPKKGIWVDKVPTKVAFFAWEASWEKVLTLDKLQRRDGSFLTVVRALWEIVLALFGANWVFPEKVKDMPFEGRMPHGALSITLHGVRSLMWSLGYILHVMQGTLHIFRGPCLSVKSSINNVIGGGRRETQDGKLCEGDEQS</sequence>
<feature type="domain" description="Reverse transcriptase zinc-binding" evidence="1">
    <location>
        <begin position="56"/>
        <end position="109"/>
    </location>
</feature>
<dbReference type="AlphaFoldDB" id="A0A438DC13"/>
<dbReference type="InterPro" id="IPR026960">
    <property type="entry name" value="RVT-Znf"/>
</dbReference>
<proteinExistence type="predicted"/>
<dbReference type="Pfam" id="PF13966">
    <property type="entry name" value="zf-RVT"/>
    <property type="match status" value="1"/>
</dbReference>
<reference evidence="2 3" key="1">
    <citation type="journal article" date="2018" name="PLoS Genet.">
        <title>Population sequencing reveals clonal diversity and ancestral inbreeding in the grapevine cultivar Chardonnay.</title>
        <authorList>
            <person name="Roach M.J."/>
            <person name="Johnson D.L."/>
            <person name="Bohlmann J."/>
            <person name="van Vuuren H.J."/>
            <person name="Jones S.J."/>
            <person name="Pretorius I.S."/>
            <person name="Schmidt S.A."/>
            <person name="Borneman A.R."/>
        </authorList>
    </citation>
    <scope>NUCLEOTIDE SEQUENCE [LARGE SCALE GENOMIC DNA]</scope>
    <source>
        <strain evidence="3">cv. Chardonnay</strain>
        <tissue evidence="2">Leaf</tissue>
    </source>
</reference>
<gene>
    <name evidence="2" type="ORF">CK203_095570</name>
</gene>